<evidence type="ECO:0000313" key="5">
    <source>
        <dbReference type="Proteomes" id="UP000460221"/>
    </source>
</evidence>
<name>A0A7K1FFK1_9ACTN</name>
<dbReference type="NCBIfam" id="TIGR01552">
    <property type="entry name" value="phd_fam"/>
    <property type="match status" value="1"/>
</dbReference>
<dbReference type="InterPro" id="IPR036165">
    <property type="entry name" value="YefM-like_sf"/>
</dbReference>
<comment type="function">
    <text evidence="2">Antitoxin component of a type II toxin-antitoxin (TA) system.</text>
</comment>
<gene>
    <name evidence="4" type="ORF">GIS00_02905</name>
</gene>
<dbReference type="AlphaFoldDB" id="A0A7K1FFK1"/>
<keyword evidence="5" id="KW-1185">Reference proteome</keyword>
<proteinExistence type="inferred from homology"/>
<protein>
    <recommendedName>
        <fullName evidence="2">Antitoxin</fullName>
    </recommendedName>
</protein>
<comment type="similarity">
    <text evidence="1 2">Belongs to the phD/YefM antitoxin family.</text>
</comment>
<sequence length="83" mass="9155">MTTVTSREFNHDVSAAKRAASAGPVVITDRGRPAYVLLSIDAYRRLAGSNEVTGADLVTWLEMEDEIEFEPEPLEIGPRVPRL</sequence>
<evidence type="ECO:0000256" key="2">
    <source>
        <dbReference type="RuleBase" id="RU362080"/>
    </source>
</evidence>
<dbReference type="InterPro" id="IPR006442">
    <property type="entry name" value="Antitoxin_Phd/YefM"/>
</dbReference>
<dbReference type="RefSeq" id="WP_154766875.1">
    <property type="nucleotide sequence ID" value="NZ_WLYK01000001.1"/>
</dbReference>
<evidence type="ECO:0000256" key="1">
    <source>
        <dbReference type="ARBA" id="ARBA00009981"/>
    </source>
</evidence>
<organism evidence="4 5">
    <name type="scientific">Nakamurella alba</name>
    <dbReference type="NCBI Taxonomy" id="2665158"/>
    <lineage>
        <taxon>Bacteria</taxon>
        <taxon>Bacillati</taxon>
        <taxon>Actinomycetota</taxon>
        <taxon>Actinomycetes</taxon>
        <taxon>Nakamurellales</taxon>
        <taxon>Nakamurellaceae</taxon>
        <taxon>Nakamurella</taxon>
    </lineage>
</organism>
<reference evidence="4 5" key="1">
    <citation type="submission" date="2019-11" db="EMBL/GenBank/DDBJ databases">
        <authorList>
            <person name="Jiang L.-Q."/>
        </authorList>
    </citation>
    <scope>NUCLEOTIDE SEQUENCE [LARGE SCALE GENOMIC DNA]</scope>
    <source>
        <strain evidence="4 5">YIM 132087</strain>
    </source>
</reference>
<feature type="region of interest" description="Disordered" evidence="3">
    <location>
        <begin position="1"/>
        <end position="20"/>
    </location>
</feature>
<dbReference type="EMBL" id="WLYK01000001">
    <property type="protein sequence ID" value="MTD12895.1"/>
    <property type="molecule type" value="Genomic_DNA"/>
</dbReference>
<comment type="caution">
    <text evidence="4">The sequence shown here is derived from an EMBL/GenBank/DDBJ whole genome shotgun (WGS) entry which is preliminary data.</text>
</comment>
<evidence type="ECO:0000256" key="3">
    <source>
        <dbReference type="SAM" id="MobiDB-lite"/>
    </source>
</evidence>
<dbReference type="SUPFAM" id="SSF143120">
    <property type="entry name" value="YefM-like"/>
    <property type="match status" value="1"/>
</dbReference>
<dbReference type="Pfam" id="PF02604">
    <property type="entry name" value="PhdYeFM_antitox"/>
    <property type="match status" value="1"/>
</dbReference>
<dbReference type="Proteomes" id="UP000460221">
    <property type="component" value="Unassembled WGS sequence"/>
</dbReference>
<accession>A0A7K1FFK1</accession>
<evidence type="ECO:0000313" key="4">
    <source>
        <dbReference type="EMBL" id="MTD12895.1"/>
    </source>
</evidence>
<dbReference type="Gene3D" id="3.40.1620.10">
    <property type="entry name" value="YefM-like domain"/>
    <property type="match status" value="1"/>
</dbReference>